<protein>
    <submittedName>
        <fullName evidence="6">NitT/TauT family transport system ATP-binding protein</fullName>
    </submittedName>
</protein>
<name>A0A2P8E042_9ACTN</name>
<evidence type="ECO:0000256" key="1">
    <source>
        <dbReference type="ARBA" id="ARBA00022448"/>
    </source>
</evidence>
<evidence type="ECO:0000259" key="5">
    <source>
        <dbReference type="PROSITE" id="PS50893"/>
    </source>
</evidence>
<dbReference type="PROSITE" id="PS00211">
    <property type="entry name" value="ABC_TRANSPORTER_1"/>
    <property type="match status" value="1"/>
</dbReference>
<dbReference type="GO" id="GO:0016887">
    <property type="term" value="F:ATP hydrolysis activity"/>
    <property type="evidence" value="ECO:0007669"/>
    <property type="project" value="InterPro"/>
</dbReference>
<keyword evidence="7" id="KW-1185">Reference proteome</keyword>
<keyword evidence="2" id="KW-0547">Nucleotide-binding</keyword>
<dbReference type="CDD" id="cd03293">
    <property type="entry name" value="ABC_NrtD_SsuB_transporters"/>
    <property type="match status" value="1"/>
</dbReference>
<evidence type="ECO:0000256" key="4">
    <source>
        <dbReference type="SAM" id="MobiDB-lite"/>
    </source>
</evidence>
<evidence type="ECO:0000256" key="3">
    <source>
        <dbReference type="ARBA" id="ARBA00022840"/>
    </source>
</evidence>
<comment type="caution">
    <text evidence="6">The sequence shown here is derived from an EMBL/GenBank/DDBJ whole genome shotgun (WGS) entry which is preliminary data.</text>
</comment>
<dbReference type="PANTHER" id="PTHR42788:SF13">
    <property type="entry name" value="ALIPHATIC SULFONATES IMPORT ATP-BINDING PROTEIN SSUB"/>
    <property type="match status" value="1"/>
</dbReference>
<dbReference type="AlphaFoldDB" id="A0A2P8E042"/>
<dbReference type="PROSITE" id="PS50893">
    <property type="entry name" value="ABC_TRANSPORTER_2"/>
    <property type="match status" value="1"/>
</dbReference>
<keyword evidence="3 6" id="KW-0067">ATP-binding</keyword>
<accession>A0A2P8E042</accession>
<evidence type="ECO:0000313" key="7">
    <source>
        <dbReference type="Proteomes" id="UP000243528"/>
    </source>
</evidence>
<feature type="compositionally biased region" description="Basic and acidic residues" evidence="4">
    <location>
        <begin position="278"/>
        <end position="289"/>
    </location>
</feature>
<dbReference type="InterPro" id="IPR017871">
    <property type="entry name" value="ABC_transporter-like_CS"/>
</dbReference>
<dbReference type="SUPFAM" id="SSF52540">
    <property type="entry name" value="P-loop containing nucleoside triphosphate hydrolases"/>
    <property type="match status" value="1"/>
</dbReference>
<sequence length="298" mass="32435">MRRPTETVRDPSAATGSTPKLSIQDVSKTFESSRGSVQALTATDLDVQEGEFVTIVGPSGCGKSTLLMIASGLETPSSGRVLIDDDPAGPPGPRRSVVFQQFALFPHMTAEQNIGFGLRMRGGLTRARKQELVAAQVETMRLTGFEKAYPSELSGGMQQRVAIARALVLDPEILLMDEPFGALDAQTRTAMQDEMAAMRSRLNCTILFVTHSVEEAVFLGDRIVVMSARPGRISHELSVSSDFEWKRHQIEHAMSERSFNELREEVWRHLHAGGTRRAVHDAPDGGHDDAPDDAPGGG</sequence>
<organism evidence="6 7">
    <name type="scientific">Haloactinopolyspora alba</name>
    <dbReference type="NCBI Taxonomy" id="648780"/>
    <lineage>
        <taxon>Bacteria</taxon>
        <taxon>Bacillati</taxon>
        <taxon>Actinomycetota</taxon>
        <taxon>Actinomycetes</taxon>
        <taxon>Jiangellales</taxon>
        <taxon>Jiangellaceae</taxon>
        <taxon>Haloactinopolyspora</taxon>
    </lineage>
</organism>
<evidence type="ECO:0000313" key="6">
    <source>
        <dbReference type="EMBL" id="PSL02841.1"/>
    </source>
</evidence>
<reference evidence="6 7" key="1">
    <citation type="submission" date="2018-03" db="EMBL/GenBank/DDBJ databases">
        <title>Genomic Encyclopedia of Archaeal and Bacterial Type Strains, Phase II (KMG-II): from individual species to whole genera.</title>
        <authorList>
            <person name="Goeker M."/>
        </authorList>
    </citation>
    <scope>NUCLEOTIDE SEQUENCE [LARGE SCALE GENOMIC DNA]</scope>
    <source>
        <strain evidence="6 7">DSM 45211</strain>
    </source>
</reference>
<evidence type="ECO:0000256" key="2">
    <source>
        <dbReference type="ARBA" id="ARBA00022741"/>
    </source>
</evidence>
<dbReference type="Pfam" id="PF00005">
    <property type="entry name" value="ABC_tran"/>
    <property type="match status" value="1"/>
</dbReference>
<dbReference type="RefSeq" id="WP_106537832.1">
    <property type="nucleotide sequence ID" value="NZ_PYGE01000009.1"/>
</dbReference>
<dbReference type="Gene3D" id="3.40.50.300">
    <property type="entry name" value="P-loop containing nucleotide triphosphate hydrolases"/>
    <property type="match status" value="1"/>
</dbReference>
<dbReference type="PANTHER" id="PTHR42788">
    <property type="entry name" value="TAURINE IMPORT ATP-BINDING PROTEIN-RELATED"/>
    <property type="match status" value="1"/>
</dbReference>
<feature type="region of interest" description="Disordered" evidence="4">
    <location>
        <begin position="1"/>
        <end position="20"/>
    </location>
</feature>
<gene>
    <name evidence="6" type="ORF">CLV30_109149</name>
</gene>
<feature type="domain" description="ABC transporter" evidence="5">
    <location>
        <begin position="21"/>
        <end position="253"/>
    </location>
</feature>
<dbReference type="SMART" id="SM00382">
    <property type="entry name" value="AAA"/>
    <property type="match status" value="1"/>
</dbReference>
<dbReference type="InterPro" id="IPR003593">
    <property type="entry name" value="AAA+_ATPase"/>
</dbReference>
<dbReference type="OrthoDB" id="8773773at2"/>
<dbReference type="InterPro" id="IPR027417">
    <property type="entry name" value="P-loop_NTPase"/>
</dbReference>
<dbReference type="GO" id="GO:0005524">
    <property type="term" value="F:ATP binding"/>
    <property type="evidence" value="ECO:0007669"/>
    <property type="project" value="UniProtKB-KW"/>
</dbReference>
<proteinExistence type="predicted"/>
<dbReference type="EMBL" id="PYGE01000009">
    <property type="protein sequence ID" value="PSL02841.1"/>
    <property type="molecule type" value="Genomic_DNA"/>
</dbReference>
<dbReference type="InterPro" id="IPR003439">
    <property type="entry name" value="ABC_transporter-like_ATP-bd"/>
</dbReference>
<dbReference type="InterPro" id="IPR050166">
    <property type="entry name" value="ABC_transporter_ATP-bind"/>
</dbReference>
<keyword evidence="1" id="KW-0813">Transport</keyword>
<feature type="region of interest" description="Disordered" evidence="4">
    <location>
        <begin position="275"/>
        <end position="298"/>
    </location>
</feature>
<dbReference type="Proteomes" id="UP000243528">
    <property type="component" value="Unassembled WGS sequence"/>
</dbReference>